<dbReference type="EMBL" id="NMQW01000013">
    <property type="protein sequence ID" value="OXM86716.1"/>
    <property type="molecule type" value="Genomic_DNA"/>
</dbReference>
<evidence type="ECO:0000256" key="2">
    <source>
        <dbReference type="ARBA" id="ARBA00022729"/>
    </source>
</evidence>
<evidence type="ECO:0000256" key="3">
    <source>
        <dbReference type="SAM" id="MobiDB-lite"/>
    </source>
</evidence>
<dbReference type="Gene3D" id="3.40.50.1980">
    <property type="entry name" value="Nitrogenase molybdenum iron protein domain"/>
    <property type="match status" value="2"/>
</dbReference>
<protein>
    <submittedName>
        <fullName evidence="6">Cobalamin-binding protein</fullName>
    </submittedName>
</protein>
<name>A0A229UT67_9BACL</name>
<evidence type="ECO:0000259" key="5">
    <source>
        <dbReference type="PROSITE" id="PS50983"/>
    </source>
</evidence>
<dbReference type="Proteomes" id="UP000215509">
    <property type="component" value="Unassembled WGS sequence"/>
</dbReference>
<comment type="caution">
    <text evidence="6">The sequence shown here is derived from an EMBL/GenBank/DDBJ whole genome shotgun (WGS) entry which is preliminary data.</text>
</comment>
<dbReference type="OrthoDB" id="9816357at2"/>
<dbReference type="NCBIfam" id="NF038402">
    <property type="entry name" value="TroA_like"/>
    <property type="match status" value="1"/>
</dbReference>
<sequence>MKQGLTAMLGLALALSAAGCGEKPKTPGTGELIDPPKAGSTAKPDGQSGQGQGAAPSAKATAYPLKVKDATGTEFTFEKAPSRIVSVSPSETEMLFALGLGDKVVGVSDYDDYPAEAAKKPKMGSIVKPNEEALLAANADVVLSGVSLPLPAVEKLRSLKVSVFKVDPKTVDDVMNNMIMFGQVFDKQEQAEKVVASMKAERQKVVDAVKDLKPEQKKRVFIEFSPGWTVGKGEFMDELITLSGGINVASDVKGFAKMDEEKVIADNPQVILYPNHLIDENSKKSMDQIIKGRSSWAGVDAVKNNKLVGVDQNLISRPGPRITQGLLEIAKGIYPELVK</sequence>
<evidence type="ECO:0000313" key="6">
    <source>
        <dbReference type="EMBL" id="OXM86716.1"/>
    </source>
</evidence>
<keyword evidence="2 4" id="KW-0732">Signal</keyword>
<reference evidence="6 7" key="1">
    <citation type="submission" date="2017-07" db="EMBL/GenBank/DDBJ databases">
        <title>Genome sequencing and assembly of Paenibacillus rigui.</title>
        <authorList>
            <person name="Mayilraj S."/>
        </authorList>
    </citation>
    <scope>NUCLEOTIDE SEQUENCE [LARGE SCALE GENOMIC DNA]</scope>
    <source>
        <strain evidence="6 7">JCM 16352</strain>
    </source>
</reference>
<evidence type="ECO:0000313" key="7">
    <source>
        <dbReference type="Proteomes" id="UP000215509"/>
    </source>
</evidence>
<dbReference type="GO" id="GO:0071281">
    <property type="term" value="P:cellular response to iron ion"/>
    <property type="evidence" value="ECO:0007669"/>
    <property type="project" value="TreeGrafter"/>
</dbReference>
<dbReference type="AlphaFoldDB" id="A0A229UT67"/>
<evidence type="ECO:0000256" key="4">
    <source>
        <dbReference type="SAM" id="SignalP"/>
    </source>
</evidence>
<comment type="similarity">
    <text evidence="1">Belongs to the bacterial solute-binding protein 8 family.</text>
</comment>
<feature type="domain" description="Fe/B12 periplasmic-binding" evidence="5">
    <location>
        <begin position="83"/>
        <end position="337"/>
    </location>
</feature>
<feature type="region of interest" description="Disordered" evidence="3">
    <location>
        <begin position="24"/>
        <end position="60"/>
    </location>
</feature>
<dbReference type="InterPro" id="IPR002491">
    <property type="entry name" value="ABC_transptr_periplasmic_BD"/>
</dbReference>
<dbReference type="PROSITE" id="PS51257">
    <property type="entry name" value="PROKAR_LIPOPROTEIN"/>
    <property type="match status" value="1"/>
</dbReference>
<proteinExistence type="inferred from homology"/>
<dbReference type="PANTHER" id="PTHR30535">
    <property type="entry name" value="VITAMIN B12-BINDING PROTEIN"/>
    <property type="match status" value="1"/>
</dbReference>
<dbReference type="PROSITE" id="PS50983">
    <property type="entry name" value="FE_B12_PBP"/>
    <property type="match status" value="1"/>
</dbReference>
<feature type="chain" id="PRO_5038763006" evidence="4">
    <location>
        <begin position="18"/>
        <end position="339"/>
    </location>
</feature>
<evidence type="ECO:0000256" key="1">
    <source>
        <dbReference type="ARBA" id="ARBA00008814"/>
    </source>
</evidence>
<gene>
    <name evidence="6" type="ORF">CF651_09575</name>
</gene>
<dbReference type="InterPro" id="IPR050902">
    <property type="entry name" value="ABC_Transporter_SBP"/>
</dbReference>
<keyword evidence="7" id="KW-1185">Reference proteome</keyword>
<dbReference type="CDD" id="cd01143">
    <property type="entry name" value="YvrC"/>
    <property type="match status" value="1"/>
</dbReference>
<dbReference type="Pfam" id="PF01497">
    <property type="entry name" value="Peripla_BP_2"/>
    <property type="match status" value="1"/>
</dbReference>
<accession>A0A229UT67</accession>
<feature type="signal peptide" evidence="4">
    <location>
        <begin position="1"/>
        <end position="17"/>
    </location>
</feature>
<dbReference type="InterPro" id="IPR054828">
    <property type="entry name" value="Vit_B12_bind_prot"/>
</dbReference>
<dbReference type="PANTHER" id="PTHR30535:SF34">
    <property type="entry name" value="MOLYBDATE-BINDING PROTEIN MOLA"/>
    <property type="match status" value="1"/>
</dbReference>
<organism evidence="6 7">
    <name type="scientific">Paenibacillus rigui</name>
    <dbReference type="NCBI Taxonomy" id="554312"/>
    <lineage>
        <taxon>Bacteria</taxon>
        <taxon>Bacillati</taxon>
        <taxon>Bacillota</taxon>
        <taxon>Bacilli</taxon>
        <taxon>Bacillales</taxon>
        <taxon>Paenibacillaceae</taxon>
        <taxon>Paenibacillus</taxon>
    </lineage>
</organism>
<dbReference type="SUPFAM" id="SSF53807">
    <property type="entry name" value="Helical backbone' metal receptor"/>
    <property type="match status" value="1"/>
</dbReference>